<evidence type="ECO:0000256" key="2">
    <source>
        <dbReference type="SAM" id="Phobius"/>
    </source>
</evidence>
<evidence type="ECO:0000313" key="4">
    <source>
        <dbReference type="Proteomes" id="UP000603602"/>
    </source>
</evidence>
<accession>A0ABR9BB26</accession>
<feature type="transmembrane region" description="Helical" evidence="2">
    <location>
        <begin position="43"/>
        <end position="62"/>
    </location>
</feature>
<keyword evidence="4" id="KW-1185">Reference proteome</keyword>
<proteinExistence type="predicted"/>
<protein>
    <submittedName>
        <fullName evidence="3">Uncharacterized protein</fullName>
    </submittedName>
</protein>
<gene>
    <name evidence="3" type="ORF">IFO67_07280</name>
</gene>
<keyword evidence="2" id="KW-0472">Membrane</keyword>
<keyword evidence="1" id="KW-0175">Coiled coil</keyword>
<feature type="transmembrane region" description="Helical" evidence="2">
    <location>
        <begin position="12"/>
        <end position="31"/>
    </location>
</feature>
<dbReference type="RefSeq" id="WP_187717447.1">
    <property type="nucleotide sequence ID" value="NZ_JACTAH010000001.1"/>
</dbReference>
<reference evidence="4" key="1">
    <citation type="submission" date="2023-07" db="EMBL/GenBank/DDBJ databases">
        <title>Thauera sp. CAU 1555 isolated from sand of Yaerae Beach.</title>
        <authorList>
            <person name="Kim W."/>
        </authorList>
    </citation>
    <scope>NUCLEOTIDE SEQUENCE [LARGE SCALE GENOMIC DNA]</scope>
    <source>
        <strain evidence="4">CAU 1555</strain>
    </source>
</reference>
<evidence type="ECO:0000313" key="3">
    <source>
        <dbReference type="EMBL" id="MBD8502685.1"/>
    </source>
</evidence>
<keyword evidence="2" id="KW-0812">Transmembrane</keyword>
<comment type="caution">
    <text evidence="3">The sequence shown here is derived from an EMBL/GenBank/DDBJ whole genome shotgun (WGS) entry which is preliminary data.</text>
</comment>
<sequence>MDQEKGKAGLWDWVKAISTIVLVAVCAYKIYSTPTTLTVDFPTLLSLLLALFSVGLAALFYFKATETSNTFYDNTYKFTKDIAELLVKIESGFGERLRNLDEGYSSMRTYLQNIPTKQNDAVEKTKQKLETEQQEIEKVLAERNEIVQHLVERSHLQEEEKEKVLAQLKAKEDELAEAQREVSKLNKRLFMERMEKKRERNNPLDDRGMADFTQSHVVEKIGLERILAGSHSTLRREFDDIANRLPRQYLDDLERHGLFDSGLTQSGARFLRELAMKHHNA</sequence>
<name>A0ABR9BB26_9RHOO</name>
<dbReference type="EMBL" id="JACYTO010000001">
    <property type="protein sequence ID" value="MBD8502685.1"/>
    <property type="molecule type" value="Genomic_DNA"/>
</dbReference>
<dbReference type="Proteomes" id="UP000603602">
    <property type="component" value="Unassembled WGS sequence"/>
</dbReference>
<organism evidence="3 4">
    <name type="scientific">Thauera sedimentorum</name>
    <dbReference type="NCBI Taxonomy" id="2767595"/>
    <lineage>
        <taxon>Bacteria</taxon>
        <taxon>Pseudomonadati</taxon>
        <taxon>Pseudomonadota</taxon>
        <taxon>Betaproteobacteria</taxon>
        <taxon>Rhodocyclales</taxon>
        <taxon>Zoogloeaceae</taxon>
        <taxon>Thauera</taxon>
    </lineage>
</organism>
<evidence type="ECO:0000256" key="1">
    <source>
        <dbReference type="SAM" id="Coils"/>
    </source>
</evidence>
<keyword evidence="2" id="KW-1133">Transmembrane helix</keyword>
<feature type="coiled-coil region" evidence="1">
    <location>
        <begin position="119"/>
        <end position="195"/>
    </location>
</feature>